<gene>
    <name evidence="2" type="ORF">HP507_04750</name>
</gene>
<dbReference type="EMBL" id="JABMCE010000060">
    <property type="protein sequence ID" value="NUU13145.1"/>
    <property type="molecule type" value="Genomic_DNA"/>
</dbReference>
<name>A0ABX2M8B8_9MICO</name>
<comment type="caution">
    <text evidence="2">The sequence shown here is derived from an EMBL/GenBank/DDBJ whole genome shotgun (WGS) entry which is preliminary data.</text>
</comment>
<evidence type="ECO:0000313" key="2">
    <source>
        <dbReference type="EMBL" id="NUU13145.1"/>
    </source>
</evidence>
<feature type="transmembrane region" description="Helical" evidence="1">
    <location>
        <begin position="22"/>
        <end position="44"/>
    </location>
</feature>
<reference evidence="2 3" key="1">
    <citation type="submission" date="2020-05" db="EMBL/GenBank/DDBJ databases">
        <title>Genome Sequencing of Type Strains.</title>
        <authorList>
            <person name="Lemaire J.F."/>
            <person name="Inderbitzin P."/>
            <person name="Gregorio O.A."/>
            <person name="Collins S.B."/>
            <person name="Wespe N."/>
            <person name="Knight-Connoni V."/>
        </authorList>
    </citation>
    <scope>NUCLEOTIDE SEQUENCE [LARGE SCALE GENOMIC DNA]</scope>
    <source>
        <strain evidence="2 3">ATCC 19096</strain>
    </source>
</reference>
<keyword evidence="1" id="KW-1133">Transmembrane helix</keyword>
<evidence type="ECO:0000313" key="3">
    <source>
        <dbReference type="Proteomes" id="UP000573001"/>
    </source>
</evidence>
<organism evidence="2 3">
    <name type="scientific">Curtobacterium pusillum</name>
    <dbReference type="NCBI Taxonomy" id="69373"/>
    <lineage>
        <taxon>Bacteria</taxon>
        <taxon>Bacillati</taxon>
        <taxon>Actinomycetota</taxon>
        <taxon>Actinomycetes</taxon>
        <taxon>Micrococcales</taxon>
        <taxon>Microbacteriaceae</taxon>
        <taxon>Curtobacterium</taxon>
    </lineage>
</organism>
<accession>A0ABX2M8B8</accession>
<dbReference type="Proteomes" id="UP000573001">
    <property type="component" value="Unassembled WGS sequence"/>
</dbReference>
<protein>
    <submittedName>
        <fullName evidence="2">Uncharacterized protein</fullName>
    </submittedName>
</protein>
<keyword evidence="1" id="KW-0812">Transmembrane</keyword>
<evidence type="ECO:0000256" key="1">
    <source>
        <dbReference type="SAM" id="Phobius"/>
    </source>
</evidence>
<keyword evidence="1" id="KW-0472">Membrane</keyword>
<sequence>MPDVTSAIAETQNPLIPVGWDIAGTVLSIVVTAAIIAVICLLVCTTKRRGRD</sequence>
<proteinExistence type="predicted"/>
<keyword evidence="3" id="KW-1185">Reference proteome</keyword>
<dbReference type="RefSeq" id="WP_175350699.1">
    <property type="nucleotide sequence ID" value="NZ_BAAAWQ010000001.1"/>
</dbReference>